<reference evidence="2 3" key="1">
    <citation type="submission" date="2024-01" db="EMBL/GenBank/DDBJ databases">
        <title>novel species in genus Adlercreutzia.</title>
        <authorList>
            <person name="Liu X."/>
        </authorList>
    </citation>
    <scope>NUCLEOTIDE SEQUENCE [LARGE SCALE GENOMIC DNA]</scope>
    <source>
        <strain evidence="2 3">R7</strain>
    </source>
</reference>
<dbReference type="InterPro" id="IPR003812">
    <property type="entry name" value="Fido"/>
</dbReference>
<dbReference type="Pfam" id="PF02661">
    <property type="entry name" value="Fic"/>
    <property type="match status" value="1"/>
</dbReference>
<comment type="caution">
    <text evidence="2">The sequence shown here is derived from an EMBL/GenBank/DDBJ whole genome shotgun (WGS) entry which is preliminary data.</text>
</comment>
<gene>
    <name evidence="2" type="ORF">VIN30_07450</name>
</gene>
<feature type="domain" description="Fido" evidence="1">
    <location>
        <begin position="99"/>
        <end position="246"/>
    </location>
</feature>
<accession>A0ABU6IIN5</accession>
<dbReference type="Gene3D" id="1.10.3290.10">
    <property type="entry name" value="Fido-like domain"/>
    <property type="match status" value="1"/>
</dbReference>
<evidence type="ECO:0000259" key="1">
    <source>
        <dbReference type="PROSITE" id="PS51459"/>
    </source>
</evidence>
<dbReference type="InterPro" id="IPR040198">
    <property type="entry name" value="Fido_containing"/>
</dbReference>
<evidence type="ECO:0000313" key="3">
    <source>
        <dbReference type="Proteomes" id="UP001349994"/>
    </source>
</evidence>
<dbReference type="PANTHER" id="PTHR13504:SF40">
    <property type="entry name" value="FIDO DOMAIN-CONTAINING PROTEIN"/>
    <property type="match status" value="1"/>
</dbReference>
<dbReference type="SUPFAM" id="SSF140931">
    <property type="entry name" value="Fic-like"/>
    <property type="match status" value="1"/>
</dbReference>
<name>A0ABU6IIN5_9ACTN</name>
<keyword evidence="3" id="KW-1185">Reference proteome</keyword>
<dbReference type="Proteomes" id="UP001349994">
    <property type="component" value="Unassembled WGS sequence"/>
</dbReference>
<sequence>MFIASPRELSVLLETVMRKERKVSRLMSMIPGIAGDEVLRSLVFDEVISSNAIENIHSTRRQIEEALRAAPKKGAEEKRFREFAHLYLDMTFQTPDVPQTPEDIRSIYDRVMSGEPLEDALDGDLFRAQEVYVTDGVKPVHSGLYPEQAIIDAMEAMLAMVSSEEIPALYGALASHYVFEYAHPFYDGNGRTGRYLLSLFLEESLSKPTALSLSRALAENKGAYYQAFKVTENPLNGGELTFFVSAMMQLILKAQDELIARLEEGRERYELIAEACGALEKERDFNQKEMMVIFGLAQQAAFGMFDDAPVDRMADLLKVGTQQTRKYLGRLAEAGVVEKTKGRAPVMFALTDQFKQKTFPFLEVEHALASGDRG</sequence>
<dbReference type="RefSeq" id="WP_338210497.1">
    <property type="nucleotide sequence ID" value="NZ_JAYMFF010000014.1"/>
</dbReference>
<dbReference type="PROSITE" id="PS51459">
    <property type="entry name" value="FIDO"/>
    <property type="match status" value="1"/>
</dbReference>
<proteinExistence type="predicted"/>
<organism evidence="2 3">
    <name type="scientific">Adlercreutzia wanghongyangiae</name>
    <dbReference type="NCBI Taxonomy" id="3111451"/>
    <lineage>
        <taxon>Bacteria</taxon>
        <taxon>Bacillati</taxon>
        <taxon>Actinomycetota</taxon>
        <taxon>Coriobacteriia</taxon>
        <taxon>Eggerthellales</taxon>
        <taxon>Eggerthellaceae</taxon>
        <taxon>Adlercreutzia</taxon>
    </lineage>
</organism>
<dbReference type="EMBL" id="JAYMFF010000014">
    <property type="protein sequence ID" value="MEC4176282.1"/>
    <property type="molecule type" value="Genomic_DNA"/>
</dbReference>
<dbReference type="InterPro" id="IPR036597">
    <property type="entry name" value="Fido-like_dom_sf"/>
</dbReference>
<dbReference type="PANTHER" id="PTHR13504">
    <property type="entry name" value="FIDO DOMAIN-CONTAINING PROTEIN DDB_G0283145"/>
    <property type="match status" value="1"/>
</dbReference>
<protein>
    <submittedName>
        <fullName evidence="2">Fic family protein</fullName>
    </submittedName>
</protein>
<evidence type="ECO:0000313" key="2">
    <source>
        <dbReference type="EMBL" id="MEC4176282.1"/>
    </source>
</evidence>